<dbReference type="GO" id="GO:0030833">
    <property type="term" value="P:regulation of actin filament polymerization"/>
    <property type="evidence" value="ECO:0007669"/>
    <property type="project" value="TreeGrafter"/>
</dbReference>
<evidence type="ECO:0000256" key="1">
    <source>
        <dbReference type="ARBA" id="ARBA00022553"/>
    </source>
</evidence>
<dbReference type="GO" id="GO:0005886">
    <property type="term" value="C:plasma membrane"/>
    <property type="evidence" value="ECO:0007669"/>
    <property type="project" value="TreeGrafter"/>
</dbReference>
<dbReference type="Proteomes" id="UP000472241">
    <property type="component" value="Unplaced"/>
</dbReference>
<evidence type="ECO:0000256" key="2">
    <source>
        <dbReference type="ARBA" id="ARBA00022737"/>
    </source>
</evidence>
<dbReference type="GO" id="GO:0030864">
    <property type="term" value="C:cortical actin cytoskeleton"/>
    <property type="evidence" value="ECO:0007669"/>
    <property type="project" value="TreeGrafter"/>
</dbReference>
<reference evidence="4" key="1">
    <citation type="submission" date="2025-08" db="UniProtKB">
        <authorList>
            <consortium name="Ensembl"/>
        </authorList>
    </citation>
    <scope>IDENTIFICATION</scope>
</reference>
<feature type="compositionally biased region" description="Acidic residues" evidence="3">
    <location>
        <begin position="17"/>
        <end position="27"/>
    </location>
</feature>
<dbReference type="Pfam" id="PF02218">
    <property type="entry name" value="HS1_rep"/>
    <property type="match status" value="6"/>
</dbReference>
<keyword evidence="1" id="KW-0597">Phosphoprotein</keyword>
<dbReference type="PROSITE" id="PS51090">
    <property type="entry name" value="CORTACTIN"/>
    <property type="match status" value="6"/>
</dbReference>
<keyword evidence="5" id="KW-1185">Reference proteome</keyword>
<feature type="region of interest" description="Disordered" evidence="3">
    <location>
        <begin position="490"/>
        <end position="521"/>
    </location>
</feature>
<dbReference type="InterPro" id="IPR003134">
    <property type="entry name" value="Hs1_Cortactin"/>
</dbReference>
<feature type="region of interest" description="Disordered" evidence="3">
    <location>
        <begin position="393"/>
        <end position="432"/>
    </location>
</feature>
<name>A0A667HE24_LYNCA</name>
<feature type="compositionally biased region" description="Basic residues" evidence="3">
    <location>
        <begin position="400"/>
        <end position="411"/>
    </location>
</feature>
<dbReference type="Ensembl" id="ENSLCNT00005027439.1">
    <property type="protein sequence ID" value="ENSLCNP00005024556.1"/>
    <property type="gene ID" value="ENSLCNG00005015910.1"/>
</dbReference>
<dbReference type="GO" id="GO:0016477">
    <property type="term" value="P:cell migration"/>
    <property type="evidence" value="ECO:0007669"/>
    <property type="project" value="TreeGrafter"/>
</dbReference>
<sequence length="521" mass="56725">MWKASAGHAVTIPQDDGGADDWETDPDFVNDVSEKEQRWGAKTVQGSGHQEHINIHKLRENVFQEHQSLKEKELETGPKASHGYGGKFGVEQDRMDKSAVGHEYQSKLSKHCSQVDSVRGFGGKFGVQVDRVDQSAVGFEYQGKTEKHASQKDYSSGFGGKYGVQADRVDKSAVGFDYQGKTEKHESQKDYSKGFGGKFGIDKDKVDRSAVGFEYQGKTEKHESQKDYVKGFGGKFGVQTDRQDKCALGWDHQEKLQLHESQKDYSKGFGGKYGVQKDRMDKVSGPGPGCGVLGRRGRELAEPLPRTAPWTVAGGCWALFSEAPTLATLLPGCWAPHSRAVGQGAARAGPELSRSTIKRQGVRLRCPRNPDLQTLGQPEDVWPREFPSVANLIGSGVPRSRGRGRRAHRPHGGAGCRVGTRASRTPASLQGARGTVSRASALLSPGLCPLWWLRSLSKSVLTPGVAVVLPRQRGPPGLWLQCPQRPVPCPARGHRWHGQSSGVPSDSQPTTQTSSPRGLHA</sequence>
<gene>
    <name evidence="4" type="primary">CTTN</name>
</gene>
<dbReference type="PANTHER" id="PTHR10829">
    <property type="entry name" value="CORTACTIN AND DREBRIN"/>
    <property type="match status" value="1"/>
</dbReference>
<dbReference type="AlphaFoldDB" id="A0A667HE24"/>
<feature type="region of interest" description="Disordered" evidence="3">
    <location>
        <begin position="1"/>
        <end position="27"/>
    </location>
</feature>
<dbReference type="PANTHER" id="PTHR10829:SF15">
    <property type="entry name" value="SRC SUBSTRATE CORTACTIN"/>
    <property type="match status" value="1"/>
</dbReference>
<dbReference type="GO" id="GO:0030427">
    <property type="term" value="C:site of polarized growth"/>
    <property type="evidence" value="ECO:0007669"/>
    <property type="project" value="TreeGrafter"/>
</dbReference>
<reference evidence="4" key="2">
    <citation type="submission" date="2025-09" db="UniProtKB">
        <authorList>
            <consortium name="Ensembl"/>
        </authorList>
    </citation>
    <scope>IDENTIFICATION</scope>
</reference>
<dbReference type="GO" id="GO:0005884">
    <property type="term" value="C:actin filament"/>
    <property type="evidence" value="ECO:0007669"/>
    <property type="project" value="TreeGrafter"/>
</dbReference>
<keyword evidence="2" id="KW-0677">Repeat</keyword>
<dbReference type="GO" id="GO:0051015">
    <property type="term" value="F:actin filament binding"/>
    <property type="evidence" value="ECO:0007669"/>
    <property type="project" value="TreeGrafter"/>
</dbReference>
<organism evidence="4 5">
    <name type="scientific">Lynx canadensis</name>
    <name type="common">Canada lynx</name>
    <name type="synonym">Felis canadensis</name>
    <dbReference type="NCBI Taxonomy" id="61383"/>
    <lineage>
        <taxon>Eukaryota</taxon>
        <taxon>Metazoa</taxon>
        <taxon>Chordata</taxon>
        <taxon>Craniata</taxon>
        <taxon>Vertebrata</taxon>
        <taxon>Euteleostomi</taxon>
        <taxon>Mammalia</taxon>
        <taxon>Eutheria</taxon>
        <taxon>Laurasiatheria</taxon>
        <taxon>Carnivora</taxon>
        <taxon>Feliformia</taxon>
        <taxon>Felidae</taxon>
        <taxon>Felinae</taxon>
        <taxon>Lynx</taxon>
    </lineage>
</organism>
<feature type="compositionally biased region" description="Low complexity" evidence="3">
    <location>
        <begin position="504"/>
        <end position="521"/>
    </location>
</feature>
<evidence type="ECO:0000313" key="4">
    <source>
        <dbReference type="Ensembl" id="ENSLCNP00005024556.1"/>
    </source>
</evidence>
<evidence type="ECO:0000256" key="3">
    <source>
        <dbReference type="SAM" id="MobiDB-lite"/>
    </source>
</evidence>
<evidence type="ECO:0000313" key="5">
    <source>
        <dbReference type="Proteomes" id="UP000472241"/>
    </source>
</evidence>
<dbReference type="GO" id="GO:0030027">
    <property type="term" value="C:lamellipodium"/>
    <property type="evidence" value="ECO:0007669"/>
    <property type="project" value="TreeGrafter"/>
</dbReference>
<accession>A0A667HE24</accession>
<protein>
    <submittedName>
        <fullName evidence="4">Cortactin</fullName>
    </submittedName>
</protein>
<proteinExistence type="predicted"/>